<dbReference type="InterPro" id="IPR050447">
    <property type="entry name" value="Erg6_SMT_methyltransf"/>
</dbReference>
<dbReference type="RefSeq" id="WP_173013418.1">
    <property type="nucleotide sequence ID" value="NZ_AP019860.1"/>
</dbReference>
<sequence>MSVKEDVAGYYDNNTSKFLRFGHGKHNFAIHRAVWFPGIENREQAILFHNQYIYDYIAAHKKNTMRVLDLGCGVGGSLFFLADLLPQIHFYGLTNSREQQQIATKLQERFATTNVEILCGDFHDIPSEIPQVDVIFAIESFVHSHSPPKLMQQVFSKLSEDGVCIVIDDFLVSAAAESHRCVDTFRRGWFAPGIMTVDDLCKQSEGFRMEKKVDLTSFLELRRVRDYAIACVSPLLKYVPGYYFNSLIGGNALRYGLLNNLIEYNVVVMKKMELSDSVLEH</sequence>
<dbReference type="InterPro" id="IPR025714">
    <property type="entry name" value="Methyltranfer_dom"/>
</dbReference>
<reference evidence="2 3" key="1">
    <citation type="submission" date="2019-08" db="EMBL/GenBank/DDBJ databases">
        <title>Complete genome sequence of Candidatus Uab amorphum.</title>
        <authorList>
            <person name="Shiratori T."/>
            <person name="Suzuki S."/>
            <person name="Kakizawa Y."/>
            <person name="Ishida K."/>
        </authorList>
    </citation>
    <scope>NUCLEOTIDE SEQUENCE [LARGE SCALE GENOMIC DNA]</scope>
    <source>
        <strain evidence="2 3">SRT547</strain>
    </source>
</reference>
<accession>A0A5S9IPT1</accession>
<dbReference type="CDD" id="cd02440">
    <property type="entry name" value="AdoMet_MTases"/>
    <property type="match status" value="1"/>
</dbReference>
<dbReference type="AlphaFoldDB" id="A0A5S9IPT1"/>
<dbReference type="SUPFAM" id="SSF53335">
    <property type="entry name" value="S-adenosyl-L-methionine-dependent methyltransferases"/>
    <property type="match status" value="1"/>
</dbReference>
<dbReference type="InterPro" id="IPR029063">
    <property type="entry name" value="SAM-dependent_MTases_sf"/>
</dbReference>
<dbReference type="PANTHER" id="PTHR44068:SF11">
    <property type="entry name" value="GERANYL DIPHOSPHATE 2-C-METHYLTRANSFERASE"/>
    <property type="match status" value="1"/>
</dbReference>
<evidence type="ECO:0000259" key="1">
    <source>
        <dbReference type="Pfam" id="PF13847"/>
    </source>
</evidence>
<dbReference type="KEGG" id="uam:UABAM_03834"/>
<name>A0A5S9IPT1_UABAM</name>
<dbReference type="GO" id="GO:0008168">
    <property type="term" value="F:methyltransferase activity"/>
    <property type="evidence" value="ECO:0007669"/>
    <property type="project" value="UniProtKB-KW"/>
</dbReference>
<keyword evidence="2" id="KW-0808">Transferase</keyword>
<dbReference type="GO" id="GO:0032259">
    <property type="term" value="P:methylation"/>
    <property type="evidence" value="ECO:0007669"/>
    <property type="project" value="UniProtKB-KW"/>
</dbReference>
<dbReference type="Gene3D" id="3.40.50.150">
    <property type="entry name" value="Vaccinia Virus protein VP39"/>
    <property type="match status" value="1"/>
</dbReference>
<dbReference type="Proteomes" id="UP000326354">
    <property type="component" value="Chromosome"/>
</dbReference>
<proteinExistence type="predicted"/>
<organism evidence="2 3">
    <name type="scientific">Uabimicrobium amorphum</name>
    <dbReference type="NCBI Taxonomy" id="2596890"/>
    <lineage>
        <taxon>Bacteria</taxon>
        <taxon>Pseudomonadati</taxon>
        <taxon>Planctomycetota</taxon>
        <taxon>Candidatus Uabimicrobiia</taxon>
        <taxon>Candidatus Uabimicrobiales</taxon>
        <taxon>Candidatus Uabimicrobiaceae</taxon>
        <taxon>Candidatus Uabimicrobium</taxon>
    </lineage>
</organism>
<keyword evidence="2" id="KW-0489">Methyltransferase</keyword>
<evidence type="ECO:0000313" key="3">
    <source>
        <dbReference type="Proteomes" id="UP000326354"/>
    </source>
</evidence>
<dbReference type="PANTHER" id="PTHR44068">
    <property type="entry name" value="ZGC:194242"/>
    <property type="match status" value="1"/>
</dbReference>
<keyword evidence="3" id="KW-1185">Reference proteome</keyword>
<dbReference type="Pfam" id="PF13847">
    <property type="entry name" value="Methyltransf_31"/>
    <property type="match status" value="1"/>
</dbReference>
<dbReference type="EMBL" id="AP019860">
    <property type="protein sequence ID" value="BBM85467.1"/>
    <property type="molecule type" value="Genomic_DNA"/>
</dbReference>
<evidence type="ECO:0000313" key="2">
    <source>
        <dbReference type="EMBL" id="BBM85467.1"/>
    </source>
</evidence>
<protein>
    <submittedName>
        <fullName evidence="2">Type 11 methyltransferase</fullName>
    </submittedName>
</protein>
<feature type="domain" description="Methyltransferase" evidence="1">
    <location>
        <begin position="62"/>
        <end position="168"/>
    </location>
</feature>
<gene>
    <name evidence="2" type="ORF">UABAM_03834</name>
</gene>